<keyword evidence="1" id="KW-0812">Transmembrane</keyword>
<dbReference type="PANTHER" id="PTHR33736:SF18">
    <property type="entry name" value="F-BOX DOMAIN-CONTAINING PROTEIN"/>
    <property type="match status" value="1"/>
</dbReference>
<reference evidence="2" key="3">
    <citation type="submission" date="2020-06" db="EMBL/GenBank/DDBJ databases">
        <title>Helianthus annuus Genome sequencing and assembly Release 2.</title>
        <authorList>
            <person name="Gouzy J."/>
            <person name="Langlade N."/>
            <person name="Munos S."/>
        </authorList>
    </citation>
    <scope>NUCLEOTIDE SEQUENCE</scope>
    <source>
        <tissue evidence="2">Leaves</tissue>
    </source>
</reference>
<evidence type="ECO:0000313" key="2">
    <source>
        <dbReference type="EMBL" id="KAF5822490.1"/>
    </source>
</evidence>
<dbReference type="EMBL" id="CM007890">
    <property type="protein sequence ID" value="OTG37368.1"/>
    <property type="molecule type" value="Genomic_DNA"/>
</dbReference>
<dbReference type="InterPro" id="IPR045283">
    <property type="entry name" value="AT3G44326-like"/>
</dbReference>
<dbReference type="InParanoid" id="A0A251VP71"/>
<reference evidence="3" key="2">
    <citation type="submission" date="2017-02" db="EMBL/GenBank/DDBJ databases">
        <title>Sunflower complete genome.</title>
        <authorList>
            <person name="Langlade N."/>
            <person name="Munos S."/>
        </authorList>
    </citation>
    <scope>NUCLEOTIDE SEQUENCE [LARGE SCALE GENOMIC DNA]</scope>
    <source>
        <tissue evidence="3">Leaves</tissue>
    </source>
</reference>
<evidence type="ECO:0000313" key="3">
    <source>
        <dbReference type="EMBL" id="OTG37368.1"/>
    </source>
</evidence>
<keyword evidence="1" id="KW-1133">Transmembrane helix</keyword>
<keyword evidence="4" id="KW-1185">Reference proteome</keyword>
<dbReference type="Gene3D" id="1.20.1280.50">
    <property type="match status" value="1"/>
</dbReference>
<dbReference type="Proteomes" id="UP000215914">
    <property type="component" value="Chromosome 1"/>
</dbReference>
<organism evidence="3 4">
    <name type="scientific">Helianthus annuus</name>
    <name type="common">Common sunflower</name>
    <dbReference type="NCBI Taxonomy" id="4232"/>
    <lineage>
        <taxon>Eukaryota</taxon>
        <taxon>Viridiplantae</taxon>
        <taxon>Streptophyta</taxon>
        <taxon>Embryophyta</taxon>
        <taxon>Tracheophyta</taxon>
        <taxon>Spermatophyta</taxon>
        <taxon>Magnoliopsida</taxon>
        <taxon>eudicotyledons</taxon>
        <taxon>Gunneridae</taxon>
        <taxon>Pentapetalae</taxon>
        <taxon>asterids</taxon>
        <taxon>campanulids</taxon>
        <taxon>Asterales</taxon>
        <taxon>Asteraceae</taxon>
        <taxon>Asteroideae</taxon>
        <taxon>Heliantheae alliance</taxon>
        <taxon>Heliantheae</taxon>
        <taxon>Helianthus</taxon>
    </lineage>
</organism>
<name>A0A251VP71_HELAN</name>
<feature type="transmembrane region" description="Helical" evidence="1">
    <location>
        <begin position="306"/>
        <end position="323"/>
    </location>
</feature>
<dbReference type="EMBL" id="MNCJ02000316">
    <property type="protein sequence ID" value="KAF5822490.1"/>
    <property type="molecule type" value="Genomic_DNA"/>
</dbReference>
<dbReference type="PANTHER" id="PTHR33736">
    <property type="entry name" value="F-BOX PROTEIN-RELATED"/>
    <property type="match status" value="1"/>
</dbReference>
<keyword evidence="1" id="KW-0472">Membrane</keyword>
<protein>
    <submittedName>
        <fullName evidence="2">F-box-like domain superfamily protein</fullName>
    </submittedName>
    <submittedName>
        <fullName evidence="3">Putative F-box domain-containing protein</fullName>
    </submittedName>
</protein>
<evidence type="ECO:0000256" key="1">
    <source>
        <dbReference type="SAM" id="Phobius"/>
    </source>
</evidence>
<dbReference type="FunCoup" id="A0A251VP71">
    <property type="interactions" value="162"/>
</dbReference>
<dbReference type="SUPFAM" id="SSF81383">
    <property type="entry name" value="F-box domain"/>
    <property type="match status" value="1"/>
</dbReference>
<accession>A0A251VP71</accession>
<dbReference type="OMA" id="CDERLGH"/>
<dbReference type="AlphaFoldDB" id="A0A251VP71"/>
<dbReference type="OrthoDB" id="671172at2759"/>
<dbReference type="Gramene" id="mRNA:HanXRQr2_Chr01g0027151">
    <property type="protein sequence ID" value="mRNA:HanXRQr2_Chr01g0027151"/>
    <property type="gene ID" value="HanXRQr2_Chr01g0027151"/>
</dbReference>
<evidence type="ECO:0000313" key="4">
    <source>
        <dbReference type="Proteomes" id="UP000215914"/>
    </source>
</evidence>
<dbReference type="InterPro" id="IPR036047">
    <property type="entry name" value="F-box-like_dom_sf"/>
</dbReference>
<sequence length="325" mass="36775">MGITSLHEHIIQTHILTRLDGRSLAAAGCASSHLQSLCSGEELWSNVCSSSWPSTEHPLVSQAILNFKSGHRSFFSDVFPSPSERLCTASTLLPPTANIISSVDLRYRDQMVFSKVESTNTTPSDWFLSCPFRIDLLEHKELVQSELEISGDDQVIQSNLEKHMTLSWIMIDPTQNRAINLSSTKPVSVHRNWLTDEIELTFSVVTSINSHVHDNEHVNCNIEVTCGVKEGTLELYVSGMSLTIQDINGKCLSGKDSMVILHGLMVAERRWRNGGGGWQKEMYDEYIQRRKERKEKMEMRERRLDLVRVSCAVAFLMAFWSLALF</sequence>
<reference evidence="2 4" key="1">
    <citation type="journal article" date="2017" name="Nature">
        <title>The sunflower genome provides insights into oil metabolism, flowering and Asterid evolution.</title>
        <authorList>
            <person name="Badouin H."/>
            <person name="Gouzy J."/>
            <person name="Grassa C.J."/>
            <person name="Murat F."/>
            <person name="Staton S.E."/>
            <person name="Cottret L."/>
            <person name="Lelandais-Briere C."/>
            <person name="Owens G.L."/>
            <person name="Carrere S."/>
            <person name="Mayjonade B."/>
            <person name="Legrand L."/>
            <person name="Gill N."/>
            <person name="Kane N.C."/>
            <person name="Bowers J.E."/>
            <person name="Hubner S."/>
            <person name="Bellec A."/>
            <person name="Berard A."/>
            <person name="Berges H."/>
            <person name="Blanchet N."/>
            <person name="Boniface M.C."/>
            <person name="Brunel D."/>
            <person name="Catrice O."/>
            <person name="Chaidir N."/>
            <person name="Claudel C."/>
            <person name="Donnadieu C."/>
            <person name="Faraut T."/>
            <person name="Fievet G."/>
            <person name="Helmstetter N."/>
            <person name="King M."/>
            <person name="Knapp S.J."/>
            <person name="Lai Z."/>
            <person name="Le Paslier M.C."/>
            <person name="Lippi Y."/>
            <person name="Lorenzon L."/>
            <person name="Mandel J.R."/>
            <person name="Marage G."/>
            <person name="Marchand G."/>
            <person name="Marquand E."/>
            <person name="Bret-Mestries E."/>
            <person name="Morien E."/>
            <person name="Nambeesan S."/>
            <person name="Nguyen T."/>
            <person name="Pegot-Espagnet P."/>
            <person name="Pouilly N."/>
            <person name="Raftis F."/>
            <person name="Sallet E."/>
            <person name="Schiex T."/>
            <person name="Thomas J."/>
            <person name="Vandecasteele C."/>
            <person name="Vares D."/>
            <person name="Vear F."/>
            <person name="Vautrin S."/>
            <person name="Crespi M."/>
            <person name="Mangin B."/>
            <person name="Burke J.M."/>
            <person name="Salse J."/>
            <person name="Munos S."/>
            <person name="Vincourt P."/>
            <person name="Rieseberg L.H."/>
            <person name="Langlade N.B."/>
        </authorList>
    </citation>
    <scope>NUCLEOTIDE SEQUENCE [LARGE SCALE GENOMIC DNA]</scope>
    <source>
        <strain evidence="4">cv. SF193</strain>
        <tissue evidence="2">Leaves</tissue>
    </source>
</reference>
<gene>
    <name evidence="3" type="ORF">HannXRQ_Chr01g0018041</name>
    <name evidence="2" type="ORF">HanXRQr2_Chr01g0027151</name>
</gene>
<proteinExistence type="predicted"/>